<accession>A0A1Y1QUR1</accession>
<comment type="subcellular location">
    <subcellularLocation>
        <location evidence="1">Membrane</location>
        <topology evidence="1">Multi-pass membrane protein</topology>
    </subcellularLocation>
</comment>
<dbReference type="Pfam" id="PF04932">
    <property type="entry name" value="Wzy_C"/>
    <property type="match status" value="1"/>
</dbReference>
<keyword evidence="3 5" id="KW-1133">Transmembrane helix</keyword>
<dbReference type="EMBL" id="MTEJ01000041">
    <property type="protein sequence ID" value="OQX13765.1"/>
    <property type="molecule type" value="Genomic_DNA"/>
</dbReference>
<feature type="transmembrane region" description="Helical" evidence="5">
    <location>
        <begin position="200"/>
        <end position="217"/>
    </location>
</feature>
<feature type="transmembrane region" description="Helical" evidence="5">
    <location>
        <begin position="380"/>
        <end position="397"/>
    </location>
</feature>
<gene>
    <name evidence="7" type="ORF">BWK73_11290</name>
</gene>
<comment type="caution">
    <text evidence="7">The sequence shown here is derived from an EMBL/GenBank/DDBJ whole genome shotgun (WGS) entry which is preliminary data.</text>
</comment>
<feature type="transmembrane region" description="Helical" evidence="5">
    <location>
        <begin position="327"/>
        <end position="349"/>
    </location>
</feature>
<evidence type="ECO:0000256" key="4">
    <source>
        <dbReference type="ARBA" id="ARBA00023136"/>
    </source>
</evidence>
<sequence length="405" mass="46195">MLNIANVNSWLLMMFAATFMLSMALGGVLLTLILLLWLVEGRFAEKFQALKHNRFAWAAVLFVGLHLLGLLWTSDWESVDLVLKKEAKYLLLPVLMTVVRPEHIRYYLFALIGSMAVLVGVSYGLYFDVLPAYPVLKLEDAQDFTPLFSHIVYNPVLAMTLYILLYGVFFDKTLSRNAKVLGGVLFVLMGINMFLTQGRMGQVVFLVLLVLFVFQFYRDKLFKPALIAVLLVTTIAPAAYVLSPVVQQRVDMALHEAQYYQQEPNSSVGLRVIMSLNALEIIRENPWFGVGTGDYKQEYAKVNQKNFPEADRGEVFYHPHNVYLLELVQLGVLGLGVLLYWFYVMLLMYKHSVSPLRPLMLGFPVFYAVIFFSDGYIMDHYLTFLFLLLGSILYTDYKPSAQMSA</sequence>
<dbReference type="InterPro" id="IPR007016">
    <property type="entry name" value="O-antigen_ligase-rel_domated"/>
</dbReference>
<keyword evidence="2 5" id="KW-0812">Transmembrane</keyword>
<dbReference type="PANTHER" id="PTHR37422:SF17">
    <property type="entry name" value="O-ANTIGEN LIGASE"/>
    <property type="match status" value="1"/>
</dbReference>
<evidence type="ECO:0000313" key="8">
    <source>
        <dbReference type="Proteomes" id="UP000192491"/>
    </source>
</evidence>
<dbReference type="PANTHER" id="PTHR37422">
    <property type="entry name" value="TEICHURONIC ACID BIOSYNTHESIS PROTEIN TUAE"/>
    <property type="match status" value="1"/>
</dbReference>
<evidence type="ECO:0000313" key="7">
    <source>
        <dbReference type="EMBL" id="OQX13765.1"/>
    </source>
</evidence>
<dbReference type="AlphaFoldDB" id="A0A1Y1QUR1"/>
<keyword evidence="4 5" id="KW-0472">Membrane</keyword>
<proteinExistence type="predicted"/>
<organism evidence="7 8">
    <name type="scientific">Thiothrix lacustris</name>
    <dbReference type="NCBI Taxonomy" id="525917"/>
    <lineage>
        <taxon>Bacteria</taxon>
        <taxon>Pseudomonadati</taxon>
        <taxon>Pseudomonadota</taxon>
        <taxon>Gammaproteobacteria</taxon>
        <taxon>Thiotrichales</taxon>
        <taxon>Thiotrichaceae</taxon>
        <taxon>Thiothrix</taxon>
    </lineage>
</organism>
<reference evidence="7 8" key="1">
    <citation type="submission" date="2017-01" db="EMBL/GenBank/DDBJ databases">
        <title>Novel large sulfur bacteria in the metagenomes of groundwater-fed chemosynthetic microbial mats in the Lake Huron basin.</title>
        <authorList>
            <person name="Sharrar A.M."/>
            <person name="Flood B.E."/>
            <person name="Bailey J.V."/>
            <person name="Jones D.S."/>
            <person name="Biddanda B."/>
            <person name="Ruberg S.A."/>
            <person name="Marcus D.N."/>
            <person name="Dick G.J."/>
        </authorList>
    </citation>
    <scope>NUCLEOTIDE SEQUENCE [LARGE SCALE GENOMIC DNA]</scope>
    <source>
        <strain evidence="7">A8</strain>
    </source>
</reference>
<feature type="transmembrane region" description="Helical" evidence="5">
    <location>
        <begin position="356"/>
        <end position="374"/>
    </location>
</feature>
<protein>
    <recommendedName>
        <fullName evidence="6">O-antigen ligase-related domain-containing protein</fullName>
    </recommendedName>
</protein>
<evidence type="ECO:0000256" key="1">
    <source>
        <dbReference type="ARBA" id="ARBA00004141"/>
    </source>
</evidence>
<feature type="transmembrane region" description="Helical" evidence="5">
    <location>
        <begin position="224"/>
        <end position="242"/>
    </location>
</feature>
<evidence type="ECO:0000256" key="5">
    <source>
        <dbReference type="SAM" id="Phobius"/>
    </source>
</evidence>
<evidence type="ECO:0000256" key="3">
    <source>
        <dbReference type="ARBA" id="ARBA00022989"/>
    </source>
</evidence>
<feature type="transmembrane region" description="Helical" evidence="5">
    <location>
        <begin position="106"/>
        <end position="127"/>
    </location>
</feature>
<feature type="transmembrane region" description="Helical" evidence="5">
    <location>
        <begin position="12"/>
        <end position="39"/>
    </location>
</feature>
<dbReference type="GO" id="GO:0016020">
    <property type="term" value="C:membrane"/>
    <property type="evidence" value="ECO:0007669"/>
    <property type="project" value="UniProtKB-SubCell"/>
</dbReference>
<feature type="transmembrane region" description="Helical" evidence="5">
    <location>
        <begin position="177"/>
        <end position="194"/>
    </location>
</feature>
<evidence type="ECO:0000259" key="6">
    <source>
        <dbReference type="Pfam" id="PF04932"/>
    </source>
</evidence>
<feature type="domain" description="O-antigen ligase-related" evidence="6">
    <location>
        <begin position="185"/>
        <end position="338"/>
    </location>
</feature>
<feature type="transmembrane region" description="Helical" evidence="5">
    <location>
        <begin position="147"/>
        <end position="170"/>
    </location>
</feature>
<feature type="transmembrane region" description="Helical" evidence="5">
    <location>
        <begin position="55"/>
        <end position="74"/>
    </location>
</feature>
<dbReference type="Proteomes" id="UP000192491">
    <property type="component" value="Unassembled WGS sequence"/>
</dbReference>
<dbReference type="InterPro" id="IPR051533">
    <property type="entry name" value="WaaL-like"/>
</dbReference>
<name>A0A1Y1QUR1_9GAMM</name>
<evidence type="ECO:0000256" key="2">
    <source>
        <dbReference type="ARBA" id="ARBA00022692"/>
    </source>
</evidence>